<dbReference type="Proteomes" id="UP001303046">
    <property type="component" value="Unassembled WGS sequence"/>
</dbReference>
<comment type="caution">
    <text evidence="1">The sequence shown here is derived from an EMBL/GenBank/DDBJ whole genome shotgun (WGS) entry which is preliminary data.</text>
</comment>
<reference evidence="1 2" key="1">
    <citation type="submission" date="2023-08" db="EMBL/GenBank/DDBJ databases">
        <title>A Necator americanus chromosomal reference genome.</title>
        <authorList>
            <person name="Ilik V."/>
            <person name="Petrzelkova K.J."/>
            <person name="Pardy F."/>
            <person name="Fuh T."/>
            <person name="Niatou-Singa F.S."/>
            <person name="Gouil Q."/>
            <person name="Baker L."/>
            <person name="Ritchie M.E."/>
            <person name="Jex A.R."/>
            <person name="Gazzola D."/>
            <person name="Li H."/>
            <person name="Toshio Fujiwara R."/>
            <person name="Zhan B."/>
            <person name="Aroian R.V."/>
            <person name="Pafco B."/>
            <person name="Schwarz E.M."/>
        </authorList>
    </citation>
    <scope>NUCLEOTIDE SEQUENCE [LARGE SCALE GENOMIC DNA]</scope>
    <source>
        <strain evidence="1 2">Aroian</strain>
        <tissue evidence="1">Whole animal</tissue>
    </source>
</reference>
<name>A0ABR1CFU9_NECAM</name>
<dbReference type="EMBL" id="JAVFWL010000002">
    <property type="protein sequence ID" value="KAK6737308.1"/>
    <property type="molecule type" value="Genomic_DNA"/>
</dbReference>
<evidence type="ECO:0000313" key="2">
    <source>
        <dbReference type="Proteomes" id="UP001303046"/>
    </source>
</evidence>
<accession>A0ABR1CFU9</accession>
<organism evidence="1 2">
    <name type="scientific">Necator americanus</name>
    <name type="common">Human hookworm</name>
    <dbReference type="NCBI Taxonomy" id="51031"/>
    <lineage>
        <taxon>Eukaryota</taxon>
        <taxon>Metazoa</taxon>
        <taxon>Ecdysozoa</taxon>
        <taxon>Nematoda</taxon>
        <taxon>Chromadorea</taxon>
        <taxon>Rhabditida</taxon>
        <taxon>Rhabditina</taxon>
        <taxon>Rhabditomorpha</taxon>
        <taxon>Strongyloidea</taxon>
        <taxon>Ancylostomatidae</taxon>
        <taxon>Bunostominae</taxon>
        <taxon>Necator</taxon>
    </lineage>
</organism>
<sequence length="258" mass="28202">MILLVRRSNPMYDPRESSLTKSYKNCRACDYAFPNSGIIPTVFFCLPPECYLSTVFEFPIWNGIVQRKEKNLSSPNPLAYFNGPTDFGNQLGKAIAARINTDSYSSNSPSKLTFGSYPMSSYSSQGYGGTTDYGTQTYVVQPDVYQQQGMTQGGYGTQGYGNQQLGYTFNSFPNNNYNQYGGQTAVMPNNYNYGNYGNMATSYGNVNGFGNYATAGYGIPDPITTGGVPNSGASCPYCFGNKGGYKAKKAKRESTKKD</sequence>
<keyword evidence="2" id="KW-1185">Reference proteome</keyword>
<proteinExistence type="predicted"/>
<evidence type="ECO:0000313" key="1">
    <source>
        <dbReference type="EMBL" id="KAK6737308.1"/>
    </source>
</evidence>
<gene>
    <name evidence="1" type="primary">Necator_chrII.g7586</name>
    <name evidence="1" type="ORF">RB195_019792</name>
</gene>
<protein>
    <submittedName>
        <fullName evidence="1">Uncharacterized protein</fullName>
    </submittedName>
</protein>